<dbReference type="EMBL" id="CP009502">
    <property type="protein sequence ID" value="AKB16292.1"/>
    <property type="molecule type" value="Genomic_DNA"/>
</dbReference>
<evidence type="ECO:0000313" key="2">
    <source>
        <dbReference type="Proteomes" id="UP000056925"/>
    </source>
</evidence>
<dbReference type="KEGG" id="mthe:MSTHC_1974"/>
<dbReference type="PATRIC" id="fig|1434121.4.peg.2408"/>
<accession>A0A0E3NJ16</accession>
<gene>
    <name evidence="1" type="ORF">MSTHC_1974</name>
</gene>
<proteinExistence type="predicted"/>
<sequence length="141" mass="15948">MQFREQDKPYLAGNQILRNDKVYIVAYESTVEKNKYLVLPFNIALILPLFDGTNNLSDIKKNALEIFSSLFGKVRKEGQEISSEKLSEIVDQTVESILSLNMLTLEGERSPSLENLVKLIPDIEGYQSSIVRLSRPLSVSI</sequence>
<dbReference type="GeneID" id="41603338"/>
<name>A0A0E3NJ16_METTE</name>
<dbReference type="Proteomes" id="UP000056925">
    <property type="component" value="Chromosome"/>
</dbReference>
<dbReference type="RefSeq" id="WP_148704506.1">
    <property type="nucleotide sequence ID" value="NZ_CP009502.1"/>
</dbReference>
<protein>
    <submittedName>
        <fullName evidence="1">Uncharacterized protein</fullName>
    </submittedName>
</protein>
<evidence type="ECO:0000313" key="1">
    <source>
        <dbReference type="EMBL" id="AKB16292.1"/>
    </source>
</evidence>
<reference evidence="1 2" key="1">
    <citation type="submission" date="2014-07" db="EMBL/GenBank/DDBJ databases">
        <title>Methanogenic archaea and the global carbon cycle.</title>
        <authorList>
            <person name="Henriksen J.R."/>
            <person name="Luke J."/>
            <person name="Reinhart S."/>
            <person name="Benedict M.N."/>
            <person name="Youngblut N.D."/>
            <person name="Metcalf M.E."/>
            <person name="Whitaker R.J."/>
            <person name="Metcalf W.W."/>
        </authorList>
    </citation>
    <scope>NUCLEOTIDE SEQUENCE [LARGE SCALE GENOMIC DNA]</scope>
    <source>
        <strain evidence="1 2">CHTI-55</strain>
    </source>
</reference>
<dbReference type="HOGENOM" id="CLU_1821052_0_0_2"/>
<organism evidence="1 2">
    <name type="scientific">Methanosarcina thermophila CHTI-55</name>
    <dbReference type="NCBI Taxonomy" id="1434121"/>
    <lineage>
        <taxon>Archaea</taxon>
        <taxon>Methanobacteriati</taxon>
        <taxon>Methanobacteriota</taxon>
        <taxon>Stenosarchaea group</taxon>
        <taxon>Methanomicrobia</taxon>
        <taxon>Methanosarcinales</taxon>
        <taxon>Methanosarcinaceae</taxon>
        <taxon>Methanosarcina</taxon>
    </lineage>
</organism>
<dbReference type="AlphaFoldDB" id="A0A0E3NJ16"/>